<protein>
    <submittedName>
        <fullName evidence="2">Uncharacterized protein</fullName>
    </submittedName>
</protein>
<dbReference type="Proteomes" id="UP000594638">
    <property type="component" value="Unassembled WGS sequence"/>
</dbReference>
<gene>
    <name evidence="2" type="ORF">OLEA9_A066238</name>
</gene>
<evidence type="ECO:0000313" key="3">
    <source>
        <dbReference type="Proteomes" id="UP000594638"/>
    </source>
</evidence>
<evidence type="ECO:0000256" key="1">
    <source>
        <dbReference type="SAM" id="MobiDB-lite"/>
    </source>
</evidence>
<feature type="compositionally biased region" description="Pro residues" evidence="1">
    <location>
        <begin position="42"/>
        <end position="53"/>
    </location>
</feature>
<feature type="region of interest" description="Disordered" evidence="1">
    <location>
        <begin position="29"/>
        <end position="85"/>
    </location>
</feature>
<dbReference type="Gramene" id="OE9A066238T1">
    <property type="protein sequence ID" value="OE9A066238C1"/>
    <property type="gene ID" value="OE9A066238"/>
</dbReference>
<dbReference type="AlphaFoldDB" id="A0A8S0RQS4"/>
<name>A0A8S0RQS4_OLEEU</name>
<accession>A0A8S0RQS4</accession>
<dbReference type="EMBL" id="CACTIH010003682">
    <property type="protein sequence ID" value="CAA2981855.1"/>
    <property type="molecule type" value="Genomic_DNA"/>
</dbReference>
<proteinExistence type="predicted"/>
<evidence type="ECO:0000313" key="2">
    <source>
        <dbReference type="EMBL" id="CAA2981855.1"/>
    </source>
</evidence>
<organism evidence="2 3">
    <name type="scientific">Olea europaea subsp. europaea</name>
    <dbReference type="NCBI Taxonomy" id="158383"/>
    <lineage>
        <taxon>Eukaryota</taxon>
        <taxon>Viridiplantae</taxon>
        <taxon>Streptophyta</taxon>
        <taxon>Embryophyta</taxon>
        <taxon>Tracheophyta</taxon>
        <taxon>Spermatophyta</taxon>
        <taxon>Magnoliopsida</taxon>
        <taxon>eudicotyledons</taxon>
        <taxon>Gunneridae</taxon>
        <taxon>Pentapetalae</taxon>
        <taxon>asterids</taxon>
        <taxon>lamiids</taxon>
        <taxon>Lamiales</taxon>
        <taxon>Oleaceae</taxon>
        <taxon>Oleeae</taxon>
        <taxon>Olea</taxon>
    </lineage>
</organism>
<sequence>MLRRLQLWNTLQDRRILRGRMQMVKLHLHQDSQCSGGGGIFGPPPVPGPPDGGGPPEGYSPGQAPAGAPNGDGPSESASPPSGDGIFRWRWTFNY</sequence>
<keyword evidence="3" id="KW-1185">Reference proteome</keyword>
<reference evidence="2 3" key="1">
    <citation type="submission" date="2019-12" db="EMBL/GenBank/DDBJ databases">
        <authorList>
            <person name="Alioto T."/>
            <person name="Alioto T."/>
            <person name="Gomez Garrido J."/>
        </authorList>
    </citation>
    <scope>NUCLEOTIDE SEQUENCE [LARGE SCALE GENOMIC DNA]</scope>
</reference>
<comment type="caution">
    <text evidence="2">The sequence shown here is derived from an EMBL/GenBank/DDBJ whole genome shotgun (WGS) entry which is preliminary data.</text>
</comment>